<feature type="transmembrane region" description="Helical" evidence="1">
    <location>
        <begin position="25"/>
        <end position="43"/>
    </location>
</feature>
<keyword evidence="3" id="KW-1185">Reference proteome</keyword>
<dbReference type="InParanoid" id="A0A251UGR6"/>
<organism evidence="2 3">
    <name type="scientific">Helianthus annuus</name>
    <name type="common">Common sunflower</name>
    <dbReference type="NCBI Taxonomy" id="4232"/>
    <lineage>
        <taxon>Eukaryota</taxon>
        <taxon>Viridiplantae</taxon>
        <taxon>Streptophyta</taxon>
        <taxon>Embryophyta</taxon>
        <taxon>Tracheophyta</taxon>
        <taxon>Spermatophyta</taxon>
        <taxon>Magnoliopsida</taxon>
        <taxon>eudicotyledons</taxon>
        <taxon>Gunneridae</taxon>
        <taxon>Pentapetalae</taxon>
        <taxon>asterids</taxon>
        <taxon>campanulids</taxon>
        <taxon>Asterales</taxon>
        <taxon>Asteraceae</taxon>
        <taxon>Asteroideae</taxon>
        <taxon>Heliantheae alliance</taxon>
        <taxon>Heliantheae</taxon>
        <taxon>Helianthus</taxon>
    </lineage>
</organism>
<keyword evidence="1" id="KW-1133">Transmembrane helix</keyword>
<reference evidence="3" key="1">
    <citation type="journal article" date="2017" name="Nature">
        <title>The sunflower genome provides insights into oil metabolism, flowering and Asterid evolution.</title>
        <authorList>
            <person name="Badouin H."/>
            <person name="Gouzy J."/>
            <person name="Grassa C.J."/>
            <person name="Murat F."/>
            <person name="Staton S.E."/>
            <person name="Cottret L."/>
            <person name="Lelandais-Briere C."/>
            <person name="Owens G.L."/>
            <person name="Carrere S."/>
            <person name="Mayjonade B."/>
            <person name="Legrand L."/>
            <person name="Gill N."/>
            <person name="Kane N.C."/>
            <person name="Bowers J.E."/>
            <person name="Hubner S."/>
            <person name="Bellec A."/>
            <person name="Berard A."/>
            <person name="Berges H."/>
            <person name="Blanchet N."/>
            <person name="Boniface M.C."/>
            <person name="Brunel D."/>
            <person name="Catrice O."/>
            <person name="Chaidir N."/>
            <person name="Claudel C."/>
            <person name="Donnadieu C."/>
            <person name="Faraut T."/>
            <person name="Fievet G."/>
            <person name="Helmstetter N."/>
            <person name="King M."/>
            <person name="Knapp S.J."/>
            <person name="Lai Z."/>
            <person name="Le Paslier M.C."/>
            <person name="Lippi Y."/>
            <person name="Lorenzon L."/>
            <person name="Mandel J.R."/>
            <person name="Marage G."/>
            <person name="Marchand G."/>
            <person name="Marquand E."/>
            <person name="Bret-Mestries E."/>
            <person name="Morien E."/>
            <person name="Nambeesan S."/>
            <person name="Nguyen T."/>
            <person name="Pegot-Espagnet P."/>
            <person name="Pouilly N."/>
            <person name="Raftis F."/>
            <person name="Sallet E."/>
            <person name="Schiex T."/>
            <person name="Thomas J."/>
            <person name="Vandecasteele C."/>
            <person name="Vares D."/>
            <person name="Vear F."/>
            <person name="Vautrin S."/>
            <person name="Crespi M."/>
            <person name="Mangin B."/>
            <person name="Burke J.M."/>
            <person name="Salse J."/>
            <person name="Munos S."/>
            <person name="Vincourt P."/>
            <person name="Rieseberg L.H."/>
            <person name="Langlade N.B."/>
        </authorList>
    </citation>
    <scope>NUCLEOTIDE SEQUENCE [LARGE SCALE GENOMIC DNA]</scope>
    <source>
        <strain evidence="3">cv. SF193</strain>
    </source>
</reference>
<dbReference type="EMBL" id="CM007895">
    <property type="protein sequence ID" value="OTG22560.1"/>
    <property type="molecule type" value="Genomic_DNA"/>
</dbReference>
<accession>A0A251UGR6</accession>
<name>A0A251UGR6_HELAN</name>
<evidence type="ECO:0000256" key="1">
    <source>
        <dbReference type="SAM" id="Phobius"/>
    </source>
</evidence>
<evidence type="ECO:0000313" key="3">
    <source>
        <dbReference type="Proteomes" id="UP000215914"/>
    </source>
</evidence>
<dbReference type="Proteomes" id="UP000215914">
    <property type="component" value="Chromosome 6"/>
</dbReference>
<sequence>MPKRELNCEFGFGFGFDWVPNRIRIMNLIFAFSVLFLVPQMSLSNKPNNRLNSVWLDIF</sequence>
<proteinExistence type="predicted"/>
<protein>
    <submittedName>
        <fullName evidence="2">Uncharacterized protein</fullName>
    </submittedName>
</protein>
<dbReference type="AlphaFoldDB" id="A0A251UGR6"/>
<keyword evidence="1" id="KW-0812">Transmembrane</keyword>
<evidence type="ECO:0000313" key="2">
    <source>
        <dbReference type="EMBL" id="OTG22560.1"/>
    </source>
</evidence>
<keyword evidence="1" id="KW-0472">Membrane</keyword>
<gene>
    <name evidence="2" type="ORF">HannXRQ_Chr06g0172871</name>
</gene>